<dbReference type="GO" id="GO:0005886">
    <property type="term" value="C:plasma membrane"/>
    <property type="evidence" value="ECO:0007669"/>
    <property type="project" value="UniProtKB-SubCell"/>
</dbReference>
<dbReference type="PANTHER" id="PTHR30487:SF0">
    <property type="entry name" value="PREPILIN LEADER PEPTIDASE_N-METHYLTRANSFERASE-RELATED"/>
    <property type="match status" value="1"/>
</dbReference>
<comment type="caution">
    <text evidence="10">The sequence shown here is derived from an EMBL/GenBank/DDBJ whole genome shotgun (WGS) entry which is preliminary data.</text>
</comment>
<dbReference type="InterPro" id="IPR050882">
    <property type="entry name" value="Prepilin_peptidase/N-MTase"/>
</dbReference>
<keyword evidence="6 7" id="KW-0472">Membrane</keyword>
<dbReference type="Proteomes" id="UP000197032">
    <property type="component" value="Unassembled WGS sequence"/>
</dbReference>
<accession>A0A1Z5HX76</accession>
<gene>
    <name evidence="10" type="ORF">KKC1_32470</name>
</gene>
<feature type="transmembrane region" description="Helical" evidence="7">
    <location>
        <begin position="124"/>
        <end position="140"/>
    </location>
</feature>
<dbReference type="Pfam" id="PF06750">
    <property type="entry name" value="A24_N_bact"/>
    <property type="match status" value="1"/>
</dbReference>
<proteinExistence type="inferred from homology"/>
<feature type="domain" description="Prepilin type IV endopeptidase peptidase" evidence="8">
    <location>
        <begin position="101"/>
        <end position="204"/>
    </location>
</feature>
<feature type="transmembrane region" description="Helical" evidence="7">
    <location>
        <begin position="220"/>
        <end position="242"/>
    </location>
</feature>
<comment type="subcellular location">
    <subcellularLocation>
        <location evidence="1">Cell membrane</location>
        <topology evidence="1">Multi-pass membrane protein</topology>
    </subcellularLocation>
</comment>
<evidence type="ECO:0000256" key="6">
    <source>
        <dbReference type="ARBA" id="ARBA00023136"/>
    </source>
</evidence>
<feature type="domain" description="Prepilin peptidase A24 N-terminal" evidence="9">
    <location>
        <begin position="8"/>
        <end position="89"/>
    </location>
</feature>
<evidence type="ECO:0000256" key="4">
    <source>
        <dbReference type="ARBA" id="ARBA00022692"/>
    </source>
</evidence>
<keyword evidence="3" id="KW-1003">Cell membrane</keyword>
<organism evidence="10 11">
    <name type="scientific">Calderihabitans maritimus</name>
    <dbReference type="NCBI Taxonomy" id="1246530"/>
    <lineage>
        <taxon>Bacteria</taxon>
        <taxon>Bacillati</taxon>
        <taxon>Bacillota</taxon>
        <taxon>Clostridia</taxon>
        <taxon>Neomoorellales</taxon>
        <taxon>Calderihabitantaceae</taxon>
        <taxon>Calderihabitans</taxon>
    </lineage>
</organism>
<dbReference type="OrthoDB" id="9789291at2"/>
<dbReference type="RefSeq" id="WP_088555138.1">
    <property type="nucleotide sequence ID" value="NZ_BDGJ01000198.1"/>
</dbReference>
<evidence type="ECO:0000256" key="7">
    <source>
        <dbReference type="SAM" id="Phobius"/>
    </source>
</evidence>
<evidence type="ECO:0000256" key="3">
    <source>
        <dbReference type="ARBA" id="ARBA00022475"/>
    </source>
</evidence>
<feature type="transmembrane region" description="Helical" evidence="7">
    <location>
        <begin position="146"/>
        <end position="167"/>
    </location>
</feature>
<keyword evidence="11" id="KW-1185">Reference proteome</keyword>
<dbReference type="InterPro" id="IPR010627">
    <property type="entry name" value="Prepilin_pept_A24_N"/>
</dbReference>
<evidence type="ECO:0000313" key="11">
    <source>
        <dbReference type="Proteomes" id="UP000197032"/>
    </source>
</evidence>
<keyword evidence="4 7" id="KW-0812">Transmembrane</keyword>
<dbReference type="Gene3D" id="1.20.120.1220">
    <property type="match status" value="1"/>
</dbReference>
<feature type="transmembrane region" description="Helical" evidence="7">
    <location>
        <begin position="97"/>
        <end position="115"/>
    </location>
</feature>
<evidence type="ECO:0000256" key="1">
    <source>
        <dbReference type="ARBA" id="ARBA00004651"/>
    </source>
</evidence>
<dbReference type="AlphaFoldDB" id="A0A1Z5HX76"/>
<dbReference type="EMBL" id="BDGJ01000198">
    <property type="protein sequence ID" value="GAW94133.1"/>
    <property type="molecule type" value="Genomic_DNA"/>
</dbReference>
<dbReference type="PANTHER" id="PTHR30487">
    <property type="entry name" value="TYPE 4 PREPILIN-LIKE PROTEINS LEADER PEPTIDE-PROCESSING ENZYME"/>
    <property type="match status" value="1"/>
</dbReference>
<evidence type="ECO:0000313" key="10">
    <source>
        <dbReference type="EMBL" id="GAW94133.1"/>
    </source>
</evidence>
<dbReference type="InterPro" id="IPR000045">
    <property type="entry name" value="Prepilin_IV_endopep_pep"/>
</dbReference>
<name>A0A1Z5HX76_9FIRM</name>
<protein>
    <submittedName>
        <fullName evidence="10">Type 4 prepilin peptidase 1</fullName>
    </submittedName>
</protein>
<reference evidence="11" key="1">
    <citation type="journal article" date="2017" name="Appl. Environ. Microbiol.">
        <title>Genomic Analysis of Calderihabitans maritimus KKC1, a Thermophilic, Hydrogenogenic, Carboxydotrophic Bacterium Isolated from Marine Sediment.</title>
        <authorList>
            <person name="Omae K."/>
            <person name="Yoneda Y."/>
            <person name="Fukuyama Y."/>
            <person name="Yoshida T."/>
            <person name="Sako Y."/>
        </authorList>
    </citation>
    <scope>NUCLEOTIDE SEQUENCE [LARGE SCALE GENOMIC DNA]</scope>
    <source>
        <strain evidence="11">KKC1</strain>
    </source>
</reference>
<keyword evidence="5 7" id="KW-1133">Transmembrane helix</keyword>
<evidence type="ECO:0000259" key="9">
    <source>
        <dbReference type="Pfam" id="PF06750"/>
    </source>
</evidence>
<evidence type="ECO:0000256" key="2">
    <source>
        <dbReference type="ARBA" id="ARBA00005801"/>
    </source>
</evidence>
<dbReference type="Pfam" id="PF01478">
    <property type="entry name" value="Peptidase_A24"/>
    <property type="match status" value="1"/>
</dbReference>
<feature type="transmembrane region" description="Helical" evidence="7">
    <location>
        <begin position="188"/>
        <end position="208"/>
    </location>
</feature>
<evidence type="ECO:0000256" key="5">
    <source>
        <dbReference type="ARBA" id="ARBA00022989"/>
    </source>
</evidence>
<sequence length="248" mass="27291">MLWLFFFLLGTVVGSFLNLCIDRIPRGESVVLPPSRCDSCGRQLKFYDLVPVVSYLLLGGRCRYCRKKISPRQPLVELAAGFIFSSLYLYYGISVNTFKYLVLVSVLLVVFFIDLEHLRIPDRVVVAALLLGTFMAALTRELVPEALLGAAAGFLPLFFLAVVSRGGMGGGDVKLAGVLGIFLGWKKILLVLFLASCLAAAVGLLAIASGKKGRKDPLPFGPFLAVGVVIVLFWGTDIVQWYRYFLWD</sequence>
<evidence type="ECO:0000259" key="8">
    <source>
        <dbReference type="Pfam" id="PF01478"/>
    </source>
</evidence>
<comment type="similarity">
    <text evidence="2">Belongs to the peptidase A24 family.</text>
</comment>
<dbReference type="GO" id="GO:0004190">
    <property type="term" value="F:aspartic-type endopeptidase activity"/>
    <property type="evidence" value="ECO:0007669"/>
    <property type="project" value="InterPro"/>
</dbReference>
<dbReference type="GO" id="GO:0006465">
    <property type="term" value="P:signal peptide processing"/>
    <property type="evidence" value="ECO:0007669"/>
    <property type="project" value="TreeGrafter"/>
</dbReference>